<dbReference type="AlphaFoldDB" id="A0A1G6N644"/>
<evidence type="ECO:0000259" key="1">
    <source>
        <dbReference type="Pfam" id="PF12973"/>
    </source>
</evidence>
<dbReference type="SUPFAM" id="SSF51182">
    <property type="entry name" value="RmlC-like cupins"/>
    <property type="match status" value="1"/>
</dbReference>
<feature type="domain" description="ChrR-like cupin" evidence="1">
    <location>
        <begin position="103"/>
        <end position="194"/>
    </location>
</feature>
<dbReference type="OrthoDB" id="2988517at2"/>
<organism evidence="2 3">
    <name type="scientific">Ruegeria marina</name>
    <dbReference type="NCBI Taxonomy" id="639004"/>
    <lineage>
        <taxon>Bacteria</taxon>
        <taxon>Pseudomonadati</taxon>
        <taxon>Pseudomonadota</taxon>
        <taxon>Alphaproteobacteria</taxon>
        <taxon>Rhodobacterales</taxon>
        <taxon>Roseobacteraceae</taxon>
        <taxon>Ruegeria</taxon>
    </lineage>
</organism>
<protein>
    <submittedName>
        <fullName evidence="2">Anti-ECFsigma factor, ChrR</fullName>
    </submittedName>
</protein>
<proteinExistence type="predicted"/>
<reference evidence="3" key="1">
    <citation type="submission" date="2016-10" db="EMBL/GenBank/DDBJ databases">
        <authorList>
            <person name="Varghese N."/>
            <person name="Submissions S."/>
        </authorList>
    </citation>
    <scope>NUCLEOTIDE SEQUENCE [LARGE SCALE GENOMIC DNA]</scope>
    <source>
        <strain evidence="3">CGMCC 1.9108</strain>
    </source>
</reference>
<evidence type="ECO:0000313" key="2">
    <source>
        <dbReference type="EMBL" id="SDC63319.1"/>
    </source>
</evidence>
<dbReference type="Pfam" id="PF12973">
    <property type="entry name" value="Cupin_7"/>
    <property type="match status" value="1"/>
</dbReference>
<dbReference type="NCBIfam" id="TIGR02451">
    <property type="entry name" value="anti_sig_ChrR"/>
    <property type="match status" value="1"/>
</dbReference>
<dbReference type="Proteomes" id="UP000199628">
    <property type="component" value="Unassembled WGS sequence"/>
</dbReference>
<dbReference type="Gene3D" id="2.60.120.10">
    <property type="entry name" value="Jelly Rolls"/>
    <property type="match status" value="1"/>
</dbReference>
<dbReference type="InterPro" id="IPR014710">
    <property type="entry name" value="RmlC-like_jellyroll"/>
</dbReference>
<dbReference type="InterPro" id="IPR011051">
    <property type="entry name" value="RmlC_Cupin_sf"/>
</dbReference>
<name>A0A1G6N644_9RHOB</name>
<gene>
    <name evidence="2" type="ORF">SAMN04488239_10348</name>
</gene>
<accession>A0A1G6N644</accession>
<dbReference type="RefSeq" id="WP_093028308.1">
    <property type="nucleotide sequence ID" value="NZ_FMZV01000003.1"/>
</dbReference>
<sequence length="215" mass="22806">MTDTIKHHLTDTLLTAYAAGNLPEAFNLMVATHLSLCDSCRAQAEALEAVGGCLLTDCGPQAMTGDALAATFARIEAGSPVTTPRKRTSAVLPQPLVDYVGGDVSTIRWKSIGMGVRQAILPTSSAASARLLFIPAGAAVPDHGHRGIELTMVLQGAFSDEVDRFARGDVEIADEGLDHMPVADPGEDCICLAVTDAPLRFNSWIPRLVQPFLRI</sequence>
<evidence type="ECO:0000313" key="3">
    <source>
        <dbReference type="Proteomes" id="UP000199628"/>
    </source>
</evidence>
<keyword evidence="3" id="KW-1185">Reference proteome</keyword>
<dbReference type="EMBL" id="FMZV01000003">
    <property type="protein sequence ID" value="SDC63319.1"/>
    <property type="molecule type" value="Genomic_DNA"/>
</dbReference>
<dbReference type="InterPro" id="IPR041916">
    <property type="entry name" value="Anti_sigma_zinc_sf"/>
</dbReference>
<dbReference type="InterPro" id="IPR012807">
    <property type="entry name" value="Anti-sigma_ChrR"/>
</dbReference>
<dbReference type="STRING" id="639004.SAMN04488239_10348"/>
<dbReference type="Gene3D" id="1.10.10.1320">
    <property type="entry name" value="Anti-sigma factor, zinc-finger domain"/>
    <property type="match status" value="1"/>
</dbReference>
<dbReference type="CDD" id="cd20301">
    <property type="entry name" value="cupin_ChrR"/>
    <property type="match status" value="1"/>
</dbReference>
<dbReference type="InterPro" id="IPR025979">
    <property type="entry name" value="ChrR-like_cupin_dom"/>
</dbReference>